<evidence type="ECO:0000313" key="1">
    <source>
        <dbReference type="EMBL" id="PME31641.1"/>
    </source>
</evidence>
<gene>
    <name evidence="2" type="ORF">BCT50_22720</name>
    <name evidence="1" type="ORF">BCV38_16295</name>
</gene>
<dbReference type="Proteomes" id="UP000239763">
    <property type="component" value="Unassembled WGS sequence"/>
</dbReference>
<sequence>MIEVRQRLCVVNDDPINQSFDNLEALESLKSVKVIKRDRLHSELQKCLREIRELKQDIKTKNTYFTQNEQLREDQIQGVLLQATLVLTSVEGICAATYEVNQIKLMSMMEQQEIEQTKKQLEQRMNDQQSLSESFLVAEKDLEKAQYLIDTEVDNEP</sequence>
<evidence type="ECO:0000313" key="2">
    <source>
        <dbReference type="EMBL" id="PMM60462.1"/>
    </source>
</evidence>
<reference evidence="3" key="1">
    <citation type="submission" date="2016-07" db="EMBL/GenBank/DDBJ databases">
        <title>Nontailed viruses are major unrecognized killers of bacteria in the ocean.</title>
        <authorList>
            <person name="Kauffman K."/>
            <person name="Hussain F."/>
            <person name="Yang J."/>
            <person name="Arevalo P."/>
            <person name="Brown J."/>
            <person name="Cutler M."/>
            <person name="Kelly L."/>
            <person name="Polz M.F."/>
        </authorList>
    </citation>
    <scope>NUCLEOTIDE SEQUENCE [LARGE SCALE GENOMIC DNA]</scope>
    <source>
        <strain evidence="3">10N.261.48.A1</strain>
    </source>
</reference>
<proteinExistence type="predicted"/>
<reference evidence="2 4" key="3">
    <citation type="journal article" date="2018" name="Nature">
        <title>A major lineage of non-tailed dsDNA viruses as unrecognized killers of marine bacteria.</title>
        <authorList>
            <person name="Kauffman K.M."/>
            <person name="Hussain F.A."/>
            <person name="Yang J."/>
            <person name="Arevalo P."/>
            <person name="Brown J.M."/>
            <person name="Chang W.K."/>
            <person name="VanInsberghe D."/>
            <person name="Elsherbini J."/>
            <person name="Sharma R.S."/>
            <person name="Cutler M.B."/>
            <person name="Kelly L."/>
            <person name="Polz M.F."/>
        </authorList>
    </citation>
    <scope>NUCLEOTIDE SEQUENCE</scope>
    <source>
        <strain evidence="2">10N.261.48.A1</strain>
        <strain evidence="1 4">10N.286.55.E1</strain>
    </source>
</reference>
<dbReference type="EMBL" id="MCZJ01000012">
    <property type="protein sequence ID" value="PMM60462.1"/>
    <property type="molecule type" value="Genomic_DNA"/>
</dbReference>
<dbReference type="EMBL" id="MCSB01000004">
    <property type="protein sequence ID" value="PME31641.1"/>
    <property type="molecule type" value="Genomic_DNA"/>
</dbReference>
<dbReference type="GeneID" id="69652527"/>
<dbReference type="AlphaFoldDB" id="A0A855IS92"/>
<keyword evidence="4" id="KW-1185">Reference proteome</keyword>
<accession>A0A855IS92</accession>
<evidence type="ECO:0000313" key="4">
    <source>
        <dbReference type="Proteomes" id="UP000239763"/>
    </source>
</evidence>
<organism evidence="2 3">
    <name type="scientific">Vibrio lentus</name>
    <dbReference type="NCBI Taxonomy" id="136468"/>
    <lineage>
        <taxon>Bacteria</taxon>
        <taxon>Pseudomonadati</taxon>
        <taxon>Pseudomonadota</taxon>
        <taxon>Gammaproteobacteria</taxon>
        <taxon>Vibrionales</taxon>
        <taxon>Vibrionaceae</taxon>
        <taxon>Vibrio</taxon>
    </lineage>
</organism>
<reference evidence="2" key="2">
    <citation type="submission" date="2016-07" db="EMBL/GenBank/DDBJ databases">
        <authorList>
            <person name="Kauffman K."/>
            <person name="Arevalo P."/>
            <person name="Polz M.F."/>
        </authorList>
    </citation>
    <scope>NUCLEOTIDE SEQUENCE</scope>
    <source>
        <strain evidence="2">10N.261.48.A1</strain>
        <strain evidence="1">10N.286.55.E1</strain>
    </source>
</reference>
<evidence type="ECO:0000313" key="3">
    <source>
        <dbReference type="Proteomes" id="UP000235554"/>
    </source>
</evidence>
<name>A0A855IS92_9VIBR</name>
<protein>
    <submittedName>
        <fullName evidence="2">Uncharacterized protein</fullName>
    </submittedName>
</protein>
<dbReference type="Proteomes" id="UP000235554">
    <property type="component" value="Unassembled WGS sequence"/>
</dbReference>
<dbReference type="RefSeq" id="WP_099167363.1">
    <property type="nucleotide sequence ID" value="NZ_CAWQOO010000554.1"/>
</dbReference>
<comment type="caution">
    <text evidence="2">The sequence shown here is derived from an EMBL/GenBank/DDBJ whole genome shotgun (WGS) entry which is preliminary data.</text>
</comment>